<organism evidence="7 8">
    <name type="scientific">Periconia digitata</name>
    <dbReference type="NCBI Taxonomy" id="1303443"/>
    <lineage>
        <taxon>Eukaryota</taxon>
        <taxon>Fungi</taxon>
        <taxon>Dikarya</taxon>
        <taxon>Ascomycota</taxon>
        <taxon>Pezizomycotina</taxon>
        <taxon>Dothideomycetes</taxon>
        <taxon>Pleosporomycetidae</taxon>
        <taxon>Pleosporales</taxon>
        <taxon>Massarineae</taxon>
        <taxon>Periconiaceae</taxon>
        <taxon>Periconia</taxon>
    </lineage>
</organism>
<name>A0A9W4U8F0_9PLEO</name>
<comment type="similarity">
    <text evidence="1">Belongs to the oxygen-dependent FAD-linked oxidoreductase family.</text>
</comment>
<dbReference type="PANTHER" id="PTHR42973:SF53">
    <property type="entry name" value="FAD-BINDING PCMH-TYPE DOMAIN-CONTAINING PROTEIN-RELATED"/>
    <property type="match status" value="1"/>
</dbReference>
<dbReference type="GO" id="GO:0071949">
    <property type="term" value="F:FAD binding"/>
    <property type="evidence" value="ECO:0007669"/>
    <property type="project" value="InterPro"/>
</dbReference>
<dbReference type="InterPro" id="IPR016166">
    <property type="entry name" value="FAD-bd_PCMH"/>
</dbReference>
<sequence>MTKHVSALLLALSASVIQAQDSPCCEALRSSGLNVYLPDDAAYQDRTDSYFSISAQLHPWCFVQPIETKEVASVVDTLREHPSCVDTKFAVRSGGHAPWAGANNIDDGVTVDLGMMNATVLDLPRNVAGVQPGSRWGRVYGTLDPLNYTVAGGRAISVGVGGFLTGGGNSFFSARYGFGTDTVKNFEVVLATGSEVINANSTENTDLFQVLKGGSGSNYGIVTRYDMLAIEGSTLWGGTALYNKSEGQKLIDAHVAWTDNVQNYPPGSAVLIFNYERSLGDIAVLTFYHDTEGREAPPAFDEFLAIPQTSNTLRFASHQNMSGDLDIPFGFRNIWHTTTIRNDPRIYNKFVEIHAQLVDEWKAEVSDPEFTAAMNFQAIPTIFTEHSVANGGNVLGLDRVDENVVMIHFLMSVKTVELEVKATEKIKKYGAEMDAFAASVDGLVEWKHLNYAGGDQDPLASYGEENNKKMRAASAKYDPTGFFQNKTPTGFKLSKSGTV</sequence>
<proteinExistence type="inferred from homology"/>
<dbReference type="Pfam" id="PF01565">
    <property type="entry name" value="FAD_binding_4"/>
    <property type="match status" value="1"/>
</dbReference>
<dbReference type="AlphaFoldDB" id="A0A9W4U8F0"/>
<evidence type="ECO:0000313" key="8">
    <source>
        <dbReference type="Proteomes" id="UP001152607"/>
    </source>
</evidence>
<dbReference type="Gene3D" id="3.30.465.10">
    <property type="match status" value="1"/>
</dbReference>
<dbReference type="SUPFAM" id="SSF56176">
    <property type="entry name" value="FAD-binding/transporter-associated domain-like"/>
    <property type="match status" value="1"/>
</dbReference>
<dbReference type="InterPro" id="IPR036318">
    <property type="entry name" value="FAD-bd_PCMH-like_sf"/>
</dbReference>
<evidence type="ECO:0000256" key="4">
    <source>
        <dbReference type="ARBA" id="ARBA00023002"/>
    </source>
</evidence>
<dbReference type="InterPro" id="IPR006094">
    <property type="entry name" value="Oxid_FAD_bind_N"/>
</dbReference>
<evidence type="ECO:0000256" key="3">
    <source>
        <dbReference type="ARBA" id="ARBA00022827"/>
    </source>
</evidence>
<dbReference type="InterPro" id="IPR050416">
    <property type="entry name" value="FAD-linked_Oxidoreductase"/>
</dbReference>
<keyword evidence="5" id="KW-0732">Signal</keyword>
<keyword evidence="8" id="KW-1185">Reference proteome</keyword>
<evidence type="ECO:0000256" key="2">
    <source>
        <dbReference type="ARBA" id="ARBA00022630"/>
    </source>
</evidence>
<accession>A0A9W4U8F0</accession>
<evidence type="ECO:0000256" key="5">
    <source>
        <dbReference type="SAM" id="SignalP"/>
    </source>
</evidence>
<dbReference type="EMBL" id="CAOQHR010000002">
    <property type="protein sequence ID" value="CAI6330602.1"/>
    <property type="molecule type" value="Genomic_DNA"/>
</dbReference>
<dbReference type="OrthoDB" id="2151789at2759"/>
<reference evidence="7" key="1">
    <citation type="submission" date="2023-01" db="EMBL/GenBank/DDBJ databases">
        <authorList>
            <person name="Van Ghelder C."/>
            <person name="Rancurel C."/>
        </authorList>
    </citation>
    <scope>NUCLEOTIDE SEQUENCE</scope>
    <source>
        <strain evidence="7">CNCM I-4278</strain>
    </source>
</reference>
<keyword evidence="2" id="KW-0285">Flavoprotein</keyword>
<dbReference type="PANTHER" id="PTHR42973">
    <property type="entry name" value="BINDING OXIDOREDUCTASE, PUTATIVE (AFU_ORTHOLOGUE AFUA_1G17690)-RELATED"/>
    <property type="match status" value="1"/>
</dbReference>
<evidence type="ECO:0000313" key="7">
    <source>
        <dbReference type="EMBL" id="CAI6330602.1"/>
    </source>
</evidence>
<dbReference type="PROSITE" id="PS51387">
    <property type="entry name" value="FAD_PCMH"/>
    <property type="match status" value="1"/>
</dbReference>
<dbReference type="InterPro" id="IPR016169">
    <property type="entry name" value="FAD-bd_PCMH_sub2"/>
</dbReference>
<feature type="chain" id="PRO_5040801424" description="FAD-binding PCMH-type domain-containing protein" evidence="5">
    <location>
        <begin position="20"/>
        <end position="499"/>
    </location>
</feature>
<dbReference type="Proteomes" id="UP001152607">
    <property type="component" value="Unassembled WGS sequence"/>
</dbReference>
<evidence type="ECO:0000256" key="1">
    <source>
        <dbReference type="ARBA" id="ARBA00005466"/>
    </source>
</evidence>
<keyword evidence="4" id="KW-0560">Oxidoreductase</keyword>
<feature type="signal peptide" evidence="5">
    <location>
        <begin position="1"/>
        <end position="19"/>
    </location>
</feature>
<gene>
    <name evidence="7" type="ORF">PDIGIT_LOCUS4268</name>
</gene>
<dbReference type="GO" id="GO:0016491">
    <property type="term" value="F:oxidoreductase activity"/>
    <property type="evidence" value="ECO:0007669"/>
    <property type="project" value="UniProtKB-KW"/>
</dbReference>
<protein>
    <recommendedName>
        <fullName evidence="6">FAD-binding PCMH-type domain-containing protein</fullName>
    </recommendedName>
</protein>
<feature type="domain" description="FAD-binding PCMH-type" evidence="6">
    <location>
        <begin position="55"/>
        <end position="232"/>
    </location>
</feature>
<comment type="caution">
    <text evidence="7">The sequence shown here is derived from an EMBL/GenBank/DDBJ whole genome shotgun (WGS) entry which is preliminary data.</text>
</comment>
<keyword evidence="3" id="KW-0274">FAD</keyword>
<evidence type="ECO:0000259" key="6">
    <source>
        <dbReference type="PROSITE" id="PS51387"/>
    </source>
</evidence>